<dbReference type="GO" id="GO:0020037">
    <property type="term" value="F:heme binding"/>
    <property type="evidence" value="ECO:0007669"/>
    <property type="project" value="InterPro"/>
</dbReference>
<sequence length="536" mass="60593">MAVESWQLLGVLAAALVAFIAYSQSSRKSSQLELPPGPKPLPVLGNVKDFPPDGTPEHLHWLKHKDLYGPISSVTVMGMTLVIVHDKKMAHDLLDQVASKTSGRPSMVMANKLCGYESIVVCQGYNPMFRRYRKFLHQELGTKVSAAQFRDAQESEVSRQLVRALREPERWLEHYKTTAAGTVLQMAYGYIIEPHKPDALVQMVDKMMTEFSLAASPMAWAVDIIPALQYLPENFPGATFKKTARKWRKSIQASAYIPYEFVQRQMAAFTNRPSYVSKLIQQLSTDGKLSQEDEEAVIWTAASLYGAAADTTVITLTSFTLAMLKFPEVQRKAQAEIDRVVGDKRLPSLDDRENLPYIDALVKEAIRWWVVAPMSFPHTTTEEFEYNGYRIPKGAFVLPSVYWFLHDPEVYADPDSFDPDRFLAPRNEPDPTTEGFGYGRRICPGRFFADTSLFLNMAQTLAAFNINKPVDKDGKEVEVDVKPKAGVLTYPTEFHFKATPRSENHVELIKQLEKKHPFEASDAGLLQNPEDFEVRY</sequence>
<dbReference type="GO" id="GO:0005506">
    <property type="term" value="F:iron ion binding"/>
    <property type="evidence" value="ECO:0007669"/>
    <property type="project" value="InterPro"/>
</dbReference>
<evidence type="ECO:0000256" key="1">
    <source>
        <dbReference type="ARBA" id="ARBA00001971"/>
    </source>
</evidence>
<dbReference type="GeneID" id="62168598"/>
<comment type="caution">
    <text evidence="10">The sequence shown here is derived from an EMBL/GenBank/DDBJ whole genome shotgun (WGS) entry which is preliminary data.</text>
</comment>
<accession>A0A9P6HTB3</accession>
<keyword evidence="4 8" id="KW-0479">Metal-binding</keyword>
<keyword evidence="7 9" id="KW-0503">Monooxygenase</keyword>
<proteinExistence type="inferred from homology"/>
<dbReference type="PANTHER" id="PTHR46300:SF7">
    <property type="entry name" value="P450, PUTATIVE (EUROFUNG)-RELATED"/>
    <property type="match status" value="1"/>
</dbReference>
<protein>
    <submittedName>
        <fullName evidence="10">O-methylsterigmatocystin oxidoreductase</fullName>
    </submittedName>
</protein>
<evidence type="ECO:0000256" key="8">
    <source>
        <dbReference type="PIRSR" id="PIRSR602401-1"/>
    </source>
</evidence>
<dbReference type="GO" id="GO:0004497">
    <property type="term" value="F:monooxygenase activity"/>
    <property type="evidence" value="ECO:0007669"/>
    <property type="project" value="UniProtKB-KW"/>
</dbReference>
<dbReference type="PROSITE" id="PS00086">
    <property type="entry name" value="CYTOCHROME_P450"/>
    <property type="match status" value="1"/>
</dbReference>
<dbReference type="AlphaFoldDB" id="A0A9P6HTB3"/>
<dbReference type="OrthoDB" id="2789670at2759"/>
<evidence type="ECO:0000256" key="4">
    <source>
        <dbReference type="ARBA" id="ARBA00022723"/>
    </source>
</evidence>
<dbReference type="RefSeq" id="XP_038739230.1">
    <property type="nucleotide sequence ID" value="XM_038895524.1"/>
</dbReference>
<dbReference type="EMBL" id="JAATWM020000065">
    <property type="protein sequence ID" value="KAF9869769.1"/>
    <property type="molecule type" value="Genomic_DNA"/>
</dbReference>
<evidence type="ECO:0000313" key="10">
    <source>
        <dbReference type="EMBL" id="KAF9869769.1"/>
    </source>
</evidence>
<dbReference type="Pfam" id="PF00067">
    <property type="entry name" value="p450"/>
    <property type="match status" value="1"/>
</dbReference>
<dbReference type="PRINTS" id="PR00463">
    <property type="entry name" value="EP450I"/>
</dbReference>
<evidence type="ECO:0000256" key="9">
    <source>
        <dbReference type="RuleBase" id="RU000461"/>
    </source>
</evidence>
<dbReference type="GO" id="GO:0016705">
    <property type="term" value="F:oxidoreductase activity, acting on paired donors, with incorporation or reduction of molecular oxygen"/>
    <property type="evidence" value="ECO:0007669"/>
    <property type="project" value="InterPro"/>
</dbReference>
<evidence type="ECO:0000256" key="7">
    <source>
        <dbReference type="ARBA" id="ARBA00023033"/>
    </source>
</evidence>
<dbReference type="InterPro" id="IPR050364">
    <property type="entry name" value="Cytochrome_P450_fung"/>
</dbReference>
<evidence type="ECO:0000256" key="6">
    <source>
        <dbReference type="ARBA" id="ARBA00023004"/>
    </source>
</evidence>
<evidence type="ECO:0000256" key="5">
    <source>
        <dbReference type="ARBA" id="ARBA00023002"/>
    </source>
</evidence>
<gene>
    <name evidence="10" type="ORF">CkaCkLH20_12812</name>
</gene>
<feature type="binding site" description="axial binding residue" evidence="8">
    <location>
        <position position="443"/>
    </location>
    <ligand>
        <name>heme</name>
        <dbReference type="ChEBI" id="CHEBI:30413"/>
    </ligand>
    <ligandPart>
        <name>Fe</name>
        <dbReference type="ChEBI" id="CHEBI:18248"/>
    </ligandPart>
</feature>
<keyword evidence="6 8" id="KW-0408">Iron</keyword>
<keyword evidence="3 8" id="KW-0349">Heme</keyword>
<evidence type="ECO:0000256" key="2">
    <source>
        <dbReference type="ARBA" id="ARBA00010617"/>
    </source>
</evidence>
<name>A0A9P6HTB3_9PEZI</name>
<dbReference type="InterPro" id="IPR036396">
    <property type="entry name" value="Cyt_P450_sf"/>
</dbReference>
<dbReference type="InterPro" id="IPR002401">
    <property type="entry name" value="Cyt_P450_E_grp-I"/>
</dbReference>
<reference evidence="10" key="1">
    <citation type="submission" date="2020-03" db="EMBL/GenBank/DDBJ databases">
        <authorList>
            <person name="He L."/>
        </authorList>
    </citation>
    <scope>NUCLEOTIDE SEQUENCE</scope>
    <source>
        <strain evidence="10">CkLH20</strain>
    </source>
</reference>
<comment type="cofactor">
    <cofactor evidence="1 8">
        <name>heme</name>
        <dbReference type="ChEBI" id="CHEBI:30413"/>
    </cofactor>
</comment>
<dbReference type="PANTHER" id="PTHR46300">
    <property type="entry name" value="P450, PUTATIVE (EUROFUNG)-RELATED-RELATED"/>
    <property type="match status" value="1"/>
</dbReference>
<evidence type="ECO:0000256" key="3">
    <source>
        <dbReference type="ARBA" id="ARBA00022617"/>
    </source>
</evidence>
<evidence type="ECO:0000313" key="11">
    <source>
        <dbReference type="Proteomes" id="UP000781932"/>
    </source>
</evidence>
<organism evidence="10 11">
    <name type="scientific">Colletotrichum karsti</name>
    <dbReference type="NCBI Taxonomy" id="1095194"/>
    <lineage>
        <taxon>Eukaryota</taxon>
        <taxon>Fungi</taxon>
        <taxon>Dikarya</taxon>
        <taxon>Ascomycota</taxon>
        <taxon>Pezizomycotina</taxon>
        <taxon>Sordariomycetes</taxon>
        <taxon>Hypocreomycetidae</taxon>
        <taxon>Glomerellales</taxon>
        <taxon>Glomerellaceae</taxon>
        <taxon>Colletotrichum</taxon>
        <taxon>Colletotrichum boninense species complex</taxon>
    </lineage>
</organism>
<keyword evidence="11" id="KW-1185">Reference proteome</keyword>
<comment type="similarity">
    <text evidence="2 9">Belongs to the cytochrome P450 family.</text>
</comment>
<dbReference type="InterPro" id="IPR001128">
    <property type="entry name" value="Cyt_P450"/>
</dbReference>
<reference evidence="10" key="2">
    <citation type="submission" date="2020-11" db="EMBL/GenBank/DDBJ databases">
        <title>Whole genome sequencing of Colletotrichum sp.</title>
        <authorList>
            <person name="Li H."/>
        </authorList>
    </citation>
    <scope>NUCLEOTIDE SEQUENCE</scope>
    <source>
        <strain evidence="10">CkLH20</strain>
    </source>
</reference>
<dbReference type="InterPro" id="IPR017972">
    <property type="entry name" value="Cyt_P450_CS"/>
</dbReference>
<dbReference type="CDD" id="cd11065">
    <property type="entry name" value="CYP64-like"/>
    <property type="match status" value="1"/>
</dbReference>
<keyword evidence="5 9" id="KW-0560">Oxidoreductase</keyword>
<dbReference type="Gene3D" id="1.10.630.10">
    <property type="entry name" value="Cytochrome P450"/>
    <property type="match status" value="1"/>
</dbReference>
<dbReference type="Proteomes" id="UP000781932">
    <property type="component" value="Unassembled WGS sequence"/>
</dbReference>
<dbReference type="SUPFAM" id="SSF48264">
    <property type="entry name" value="Cytochrome P450"/>
    <property type="match status" value="1"/>
</dbReference>